<evidence type="ECO:0000256" key="1">
    <source>
        <dbReference type="SAM" id="Phobius"/>
    </source>
</evidence>
<feature type="transmembrane region" description="Helical" evidence="1">
    <location>
        <begin position="21"/>
        <end position="43"/>
    </location>
</feature>
<evidence type="ECO:0008006" key="4">
    <source>
        <dbReference type="Google" id="ProtNLM"/>
    </source>
</evidence>
<dbReference type="AlphaFoldDB" id="A0A9X3N2Z7"/>
<keyword evidence="1" id="KW-0812">Transmembrane</keyword>
<evidence type="ECO:0000313" key="3">
    <source>
        <dbReference type="Proteomes" id="UP001149140"/>
    </source>
</evidence>
<organism evidence="2 3">
    <name type="scientific">Solirubrobacter ginsenosidimutans</name>
    <dbReference type="NCBI Taxonomy" id="490573"/>
    <lineage>
        <taxon>Bacteria</taxon>
        <taxon>Bacillati</taxon>
        <taxon>Actinomycetota</taxon>
        <taxon>Thermoleophilia</taxon>
        <taxon>Solirubrobacterales</taxon>
        <taxon>Solirubrobacteraceae</taxon>
        <taxon>Solirubrobacter</taxon>
    </lineage>
</organism>
<dbReference type="EMBL" id="JAPDOD010000028">
    <property type="protein sequence ID" value="MDA0163883.1"/>
    <property type="molecule type" value="Genomic_DNA"/>
</dbReference>
<keyword evidence="3" id="KW-1185">Reference proteome</keyword>
<feature type="transmembrane region" description="Helical" evidence="1">
    <location>
        <begin position="200"/>
        <end position="217"/>
    </location>
</feature>
<accession>A0A9X3N2Z7</accession>
<name>A0A9X3N2Z7_9ACTN</name>
<feature type="transmembrane region" description="Helical" evidence="1">
    <location>
        <begin position="63"/>
        <end position="85"/>
    </location>
</feature>
<keyword evidence="1" id="KW-1133">Transmembrane helix</keyword>
<feature type="transmembrane region" description="Helical" evidence="1">
    <location>
        <begin position="229"/>
        <end position="251"/>
    </location>
</feature>
<proteinExistence type="predicted"/>
<feature type="transmembrane region" description="Helical" evidence="1">
    <location>
        <begin position="151"/>
        <end position="170"/>
    </location>
</feature>
<comment type="caution">
    <text evidence="2">The sequence shown here is derived from an EMBL/GenBank/DDBJ whole genome shotgun (WGS) entry which is preliminary data.</text>
</comment>
<feature type="transmembrane region" description="Helical" evidence="1">
    <location>
        <begin position="257"/>
        <end position="276"/>
    </location>
</feature>
<dbReference type="Proteomes" id="UP001149140">
    <property type="component" value="Unassembled WGS sequence"/>
</dbReference>
<evidence type="ECO:0000313" key="2">
    <source>
        <dbReference type="EMBL" id="MDA0163883.1"/>
    </source>
</evidence>
<keyword evidence="1" id="KW-0472">Membrane</keyword>
<sequence>MTAVAAVSRPAARSADPAFRLGVVRVAIYAMWLLVVVPDPLAYLADLAPGAPVGVFRWLPDALVTSAGLGALKVALVVVLVVCLVGAPGYRVWAVVASALLTVQQALLREYTFVNHEELALLVCTWVLVLFPAADGCSWPRRAGGSPGSHALALEVLTAFFVLPYTLIAAHRLAYAAPDVFTGESLPYWLASLNSLDRDGWGVGVWALGHPALVDGLKVGFFVTTVFELLAPLCLVSRSFTLVWVAVVAGFHVVNEFTLNLFFWQNAVLALLLVGWSRGARFRR</sequence>
<reference evidence="2" key="1">
    <citation type="submission" date="2022-10" db="EMBL/GenBank/DDBJ databases">
        <title>The WGS of Solirubrobacter ginsenosidimutans DSM 21036.</title>
        <authorList>
            <person name="Jiang Z."/>
        </authorList>
    </citation>
    <scope>NUCLEOTIDE SEQUENCE</scope>
    <source>
        <strain evidence="2">DSM 21036</strain>
    </source>
</reference>
<gene>
    <name evidence="2" type="ORF">OM076_26670</name>
</gene>
<protein>
    <recommendedName>
        <fullName evidence="4">HTTM domain-containing protein</fullName>
    </recommendedName>
</protein>